<dbReference type="Proteomes" id="UP001139031">
    <property type="component" value="Unassembled WGS sequence"/>
</dbReference>
<accession>A0ABS7U5N1</accession>
<name>A0ABS7U5N1_9BACT</name>
<reference evidence="1" key="1">
    <citation type="submission" date="2021-08" db="EMBL/GenBank/DDBJ databases">
        <authorList>
            <person name="Stevens D.C."/>
        </authorList>
    </citation>
    <scope>NUCLEOTIDE SEQUENCE</scope>
    <source>
        <strain evidence="1">DSM 53165</strain>
    </source>
</reference>
<evidence type="ECO:0000313" key="2">
    <source>
        <dbReference type="Proteomes" id="UP001139031"/>
    </source>
</evidence>
<gene>
    <name evidence="1" type="ORF">K7C98_41370</name>
</gene>
<protein>
    <submittedName>
        <fullName evidence="1">Uncharacterized protein</fullName>
    </submittedName>
</protein>
<sequence length="320" mass="34396">MTDVPDVAYEADIGGVLAQKMANEGHDGHAQTTAPLRVRRPRSRLAVHRVALVLATSFAGCAPTLVPAEDVRVVEAPGRAAAAACAGVRITASAGPWRGFPPGLPRLMTPMLVAVENDGGRPIEIRYDHFALVGARTFAALPPFWTIGQVEPVTPVYPSSGFAVAPWLAASFPARPVFTDDFPFHTDYYDRHFTEIARIYRPSRDMRRKALPEGVLAPGGRIVGFVYFERVEGMGRILFVARLVAAGEGRHSALSRSRSTAAEPTSRRYVCAGLVLVAAITLPGATCVRLPDPSLIGCPASSWLLITPALCPSSARWFET</sequence>
<evidence type="ECO:0000313" key="1">
    <source>
        <dbReference type="EMBL" id="MBZ5715719.1"/>
    </source>
</evidence>
<keyword evidence="2" id="KW-1185">Reference proteome</keyword>
<dbReference type="RefSeq" id="WP_224197452.1">
    <property type="nucleotide sequence ID" value="NZ_JAIRAU010000057.1"/>
</dbReference>
<dbReference type="EMBL" id="JAIRAU010000057">
    <property type="protein sequence ID" value="MBZ5715719.1"/>
    <property type="molecule type" value="Genomic_DNA"/>
</dbReference>
<comment type="caution">
    <text evidence="1">The sequence shown here is derived from an EMBL/GenBank/DDBJ whole genome shotgun (WGS) entry which is preliminary data.</text>
</comment>
<organism evidence="1 2">
    <name type="scientific">Nannocystis pusilla</name>
    <dbReference type="NCBI Taxonomy" id="889268"/>
    <lineage>
        <taxon>Bacteria</taxon>
        <taxon>Pseudomonadati</taxon>
        <taxon>Myxococcota</taxon>
        <taxon>Polyangia</taxon>
        <taxon>Nannocystales</taxon>
        <taxon>Nannocystaceae</taxon>
        <taxon>Nannocystis</taxon>
    </lineage>
</organism>
<proteinExistence type="predicted"/>